<keyword evidence="2" id="KW-0328">Glycosyltransferase</keyword>
<dbReference type="CDD" id="cd04184">
    <property type="entry name" value="GT2_RfbC_Mx_like"/>
    <property type="match status" value="1"/>
</dbReference>
<dbReference type="InterPro" id="IPR029044">
    <property type="entry name" value="Nucleotide-diphossugar_trans"/>
</dbReference>
<accession>A0AB35U4U8</accession>
<dbReference type="GO" id="GO:0016758">
    <property type="term" value="F:hexosyltransferase activity"/>
    <property type="evidence" value="ECO:0007669"/>
    <property type="project" value="UniProtKB-ARBA"/>
</dbReference>
<dbReference type="Gene3D" id="3.90.550.10">
    <property type="entry name" value="Spore Coat Polysaccharide Biosynthesis Protein SpsA, Chain A"/>
    <property type="match status" value="2"/>
</dbReference>
<keyword evidence="2" id="KW-0808">Transferase</keyword>
<evidence type="ECO:0000259" key="1">
    <source>
        <dbReference type="Pfam" id="PF00535"/>
    </source>
</evidence>
<comment type="caution">
    <text evidence="2">The sequence shown here is derived from an EMBL/GenBank/DDBJ whole genome shotgun (WGS) entry which is preliminary data.</text>
</comment>
<dbReference type="SUPFAM" id="SSF53448">
    <property type="entry name" value="Nucleotide-diphospho-sugar transferases"/>
    <property type="match status" value="2"/>
</dbReference>
<keyword evidence="3" id="KW-1185">Reference proteome</keyword>
<sequence length="814" mass="93686">MKIYYHFEDLRIQKLGGHDTLMISGWCFGENHKLPAISIKVNGKYIQFEYKDILRYDIMRKYSLSDELMFCGFKIQNNDVEPIKSLVIEAYDGEKNHTLFKLSGPRLKQYSFSNDILFSIDGILHDDKKNLWVVSGWCHSASRKPLVLSVYDSESGDLIEYTEKKILRNDLYDFSIVPYEDRKCGFEIKYPGNLDQKTVLTISDGLDSVTVNVLHRYQKAHGVHSFKDISERIIGISLIDILRHIHNSGFSGYKKIYFDSKKINTYNKWFLLHRVSKKELQEQRKHVFTYNPLISILVPTFNTPEKLLVEMIESVRNQSYSNWELCIADGSDAGNPAKQIISDYQKKDPRIKVKYLNDNYGISGNTNKALELAEGEYTALFDHDDLLEENALYEIVRALQNKKYSVIYTDEDKLNNETGIFDDPNMKPDFSPDQLCSNNYITHFFVARTEIVRKVGGFRSSFDGSQDYDLIFRCVENAESVYHIPKVLYHWRIHEGSTASDPSAKMYCYEAGKNAIQAHYQRFGIDAHVEMMPNGLWGLYRTRFDLKENPLVSVIIAAQNNQKLLEKCIASLNSINLYHNIEIIISCSKDNDILHHQSAGYKYAAYEGKYSSPAAYNAGAELAAGKYLLFLNETIEMINPESISELVGDLECNHRGIAGAKLLFDDRTVEHAGIIIERNNLTSYVLTGQADKDFGYQMRAIVRCNYSAVTSKCMLISKDLFHELHGFDVEMGERLSDVDLCLRARRLGQYIVYDPFSKWFNHVGKSSLYLKKEFDADEKIRSEALFRERWKDLLDAGDPFYNPNLAMQDSVITL</sequence>
<feature type="domain" description="Glycosyltransferase 2-like" evidence="1">
    <location>
        <begin position="295"/>
        <end position="412"/>
    </location>
</feature>
<evidence type="ECO:0000313" key="2">
    <source>
        <dbReference type="EMBL" id="MDX8419949.1"/>
    </source>
</evidence>
<dbReference type="AlphaFoldDB" id="A0AB35U4U8"/>
<name>A0AB35U4U8_9FIRM</name>
<dbReference type="Proteomes" id="UP001286174">
    <property type="component" value="Unassembled WGS sequence"/>
</dbReference>
<dbReference type="Pfam" id="PF00535">
    <property type="entry name" value="Glycos_transf_2"/>
    <property type="match status" value="2"/>
</dbReference>
<organism evidence="2 3">
    <name type="scientific">Grylomicrobium aquisgranensis</name>
    <dbReference type="NCBI Taxonomy" id="2926318"/>
    <lineage>
        <taxon>Bacteria</taxon>
        <taxon>Bacillati</taxon>
        <taxon>Bacillota</taxon>
        <taxon>Erysipelotrichia</taxon>
        <taxon>Erysipelotrichales</taxon>
        <taxon>Erysipelotrichaceae</taxon>
        <taxon>Grylomicrobium</taxon>
    </lineage>
</organism>
<protein>
    <submittedName>
        <fullName evidence="2">Glycosyltransferase</fullName>
        <ecNumber evidence="2">2.4.-.-</ecNumber>
    </submittedName>
</protein>
<dbReference type="PANTHER" id="PTHR22916:SF3">
    <property type="entry name" value="UDP-GLCNAC:BETAGAL BETA-1,3-N-ACETYLGLUCOSAMINYLTRANSFERASE-LIKE PROTEIN 1"/>
    <property type="match status" value="1"/>
</dbReference>
<dbReference type="RefSeq" id="WP_370596203.1">
    <property type="nucleotide sequence ID" value="NZ_JALBUR010000017.1"/>
</dbReference>
<dbReference type="EMBL" id="JALBUR010000017">
    <property type="protein sequence ID" value="MDX8419949.1"/>
    <property type="molecule type" value="Genomic_DNA"/>
</dbReference>
<reference evidence="2 3" key="1">
    <citation type="submission" date="2022-03" db="EMBL/GenBank/DDBJ databases">
        <title>Novel taxa within the pig intestine.</title>
        <authorList>
            <person name="Wylensek D."/>
            <person name="Bishof K."/>
            <person name="Afrizal A."/>
            <person name="Clavel T."/>
        </authorList>
    </citation>
    <scope>NUCLEOTIDE SEQUENCE [LARGE SCALE GENOMIC DNA]</scope>
    <source>
        <strain evidence="2 3">CLA-KB-P133</strain>
    </source>
</reference>
<dbReference type="InterPro" id="IPR001173">
    <property type="entry name" value="Glyco_trans_2-like"/>
</dbReference>
<dbReference type="PANTHER" id="PTHR22916">
    <property type="entry name" value="GLYCOSYLTRANSFERASE"/>
    <property type="match status" value="1"/>
</dbReference>
<dbReference type="EC" id="2.4.-.-" evidence="2"/>
<feature type="domain" description="Glycosyltransferase 2-like" evidence="1">
    <location>
        <begin position="553"/>
        <end position="659"/>
    </location>
</feature>
<gene>
    <name evidence="2" type="ORF">MOZ60_07550</name>
</gene>
<proteinExistence type="predicted"/>
<evidence type="ECO:0000313" key="3">
    <source>
        <dbReference type="Proteomes" id="UP001286174"/>
    </source>
</evidence>